<keyword evidence="3" id="KW-1185">Reference proteome</keyword>
<evidence type="ECO:0000313" key="2">
    <source>
        <dbReference type="EMBL" id="GJT36586.1"/>
    </source>
</evidence>
<name>A0ABQ5DE95_9ASTR</name>
<dbReference type="PANTHER" id="PTHR33116">
    <property type="entry name" value="REVERSE TRANSCRIPTASE ZINC-BINDING DOMAIN-CONTAINING PROTEIN-RELATED-RELATED"/>
    <property type="match status" value="1"/>
</dbReference>
<dbReference type="Proteomes" id="UP001151760">
    <property type="component" value="Unassembled WGS sequence"/>
</dbReference>
<reference evidence="2" key="1">
    <citation type="journal article" date="2022" name="Int. J. Mol. Sci.">
        <title>Draft Genome of Tanacetum Coccineum: Genomic Comparison of Closely Related Tanacetum-Family Plants.</title>
        <authorList>
            <person name="Yamashiro T."/>
            <person name="Shiraishi A."/>
            <person name="Nakayama K."/>
            <person name="Satake H."/>
        </authorList>
    </citation>
    <scope>NUCLEOTIDE SEQUENCE</scope>
</reference>
<proteinExistence type="predicted"/>
<accession>A0ABQ5DE95</accession>
<reference evidence="2" key="2">
    <citation type="submission" date="2022-01" db="EMBL/GenBank/DDBJ databases">
        <authorList>
            <person name="Yamashiro T."/>
            <person name="Shiraishi A."/>
            <person name="Satake H."/>
            <person name="Nakayama K."/>
        </authorList>
    </citation>
    <scope>NUCLEOTIDE SEQUENCE</scope>
</reference>
<keyword evidence="2" id="KW-0808">Transferase</keyword>
<evidence type="ECO:0000313" key="3">
    <source>
        <dbReference type="Proteomes" id="UP001151760"/>
    </source>
</evidence>
<sequence>MVRGKAWVLLGDFNVALNLEDSFSSSSQLTSHMLEFKDYVENIEVMDLNCSGLHYTWNQKPKGGAYAIFQPYRISDHSPAVLKIPDLVSSKPKPFKFCNFLTFKSLFLDTVSTFWNVQVDGHNMYQISSKPKSLKKPFRKLLHEQGNLHDRVNRLRHELDEVQKALDNNPADSNLRDEEAIYLKAFNEAKLDEERFLKQKAKIDWLDVGNSNSAYFHKFVKSRNQRSRIEMILDANNVEVFGPNIPNVFVSHYEMFLGTSMHCDDLNVDGLFTKMISDEVCSNMVTTVTNLEIKEAMFCIGDDRAPGPDGFTSAFFKKGWDIIGGDICNAVRDFFSNGRLLKEINHTFIALIPKVSTPQRLMHNYHRDRGPPRCAFDIQKAYDTVNWRFLANILKCFGFHPTMIKWIMACIESSSFSISLNGDIHGFFKGKRGLRQGDPLSPYLFTLVMEVLTLIIGRRVHLSETFCYHNHCEELQLVNVCFVDDLFIFTRGDVESARVIMESLDEFKITSCLVPSLPKSTTFFCNVCNHVKIAILNIMPFSEGKLSVKYLGVLLISSKLLIRDCKVLVEKATNRIGDWKNKSLSFAGRLQLCKSVISSLHVYWASVFILPKGIILDIQQLIRGFLWCNGEYKQGKSKVAWNQICLPNSEGGLGIRSLETFNKALMTMHIWNIVSNKESLWVRCILTYKLRGRSFWDIPLKADISWGWRKILKLRDTVRPFIKTKIGDGSKTLVWFDNWCALSPLIRFLAPREITNEGFNMQSKVANLVVNNAWIWPHAWLLKAPNIGTIPAPNLVVHVPDVTRWCDANGNMLEFSVRNVWEALRDHGNEVPWHRLVWFPHSGMELDSPLSWLILAAAAYHVWIEHNNRLFKNAKRTPEDIRDMVMVMVQLKLITLRFKNTLSVSRLLEKWKMPCTFRLYGS</sequence>
<dbReference type="InterPro" id="IPR036691">
    <property type="entry name" value="Endo/exonu/phosph_ase_sf"/>
</dbReference>
<keyword evidence="2" id="KW-0548">Nucleotidyltransferase</keyword>
<keyword evidence="2" id="KW-0695">RNA-directed DNA polymerase</keyword>
<evidence type="ECO:0000259" key="1">
    <source>
        <dbReference type="Pfam" id="PF00078"/>
    </source>
</evidence>
<dbReference type="SUPFAM" id="SSF56219">
    <property type="entry name" value="DNase I-like"/>
    <property type="match status" value="1"/>
</dbReference>
<comment type="caution">
    <text evidence="2">The sequence shown here is derived from an EMBL/GenBank/DDBJ whole genome shotgun (WGS) entry which is preliminary data.</text>
</comment>
<gene>
    <name evidence="2" type="ORF">Tco_0927005</name>
</gene>
<dbReference type="EMBL" id="BQNB010015151">
    <property type="protein sequence ID" value="GJT36586.1"/>
    <property type="molecule type" value="Genomic_DNA"/>
</dbReference>
<dbReference type="PANTHER" id="PTHR33116:SF84">
    <property type="entry name" value="RNA-DIRECTED DNA POLYMERASE"/>
    <property type="match status" value="1"/>
</dbReference>
<dbReference type="InterPro" id="IPR000477">
    <property type="entry name" value="RT_dom"/>
</dbReference>
<feature type="domain" description="Reverse transcriptase" evidence="1">
    <location>
        <begin position="374"/>
        <end position="553"/>
    </location>
</feature>
<dbReference type="Gene3D" id="3.60.10.10">
    <property type="entry name" value="Endonuclease/exonuclease/phosphatase"/>
    <property type="match status" value="1"/>
</dbReference>
<protein>
    <submittedName>
        <fullName evidence="2">RNA-directed DNA polymerase, eukaryota, reverse transcriptase zinc-binding domain protein</fullName>
    </submittedName>
</protein>
<dbReference type="SUPFAM" id="SSF56672">
    <property type="entry name" value="DNA/RNA polymerases"/>
    <property type="match status" value="1"/>
</dbReference>
<dbReference type="Pfam" id="PF00078">
    <property type="entry name" value="RVT_1"/>
    <property type="match status" value="1"/>
</dbReference>
<dbReference type="InterPro" id="IPR043502">
    <property type="entry name" value="DNA/RNA_pol_sf"/>
</dbReference>
<organism evidence="2 3">
    <name type="scientific">Tanacetum coccineum</name>
    <dbReference type="NCBI Taxonomy" id="301880"/>
    <lineage>
        <taxon>Eukaryota</taxon>
        <taxon>Viridiplantae</taxon>
        <taxon>Streptophyta</taxon>
        <taxon>Embryophyta</taxon>
        <taxon>Tracheophyta</taxon>
        <taxon>Spermatophyta</taxon>
        <taxon>Magnoliopsida</taxon>
        <taxon>eudicotyledons</taxon>
        <taxon>Gunneridae</taxon>
        <taxon>Pentapetalae</taxon>
        <taxon>asterids</taxon>
        <taxon>campanulids</taxon>
        <taxon>Asterales</taxon>
        <taxon>Asteraceae</taxon>
        <taxon>Asteroideae</taxon>
        <taxon>Anthemideae</taxon>
        <taxon>Anthemidinae</taxon>
        <taxon>Tanacetum</taxon>
    </lineage>
</organism>
<dbReference type="GO" id="GO:0003964">
    <property type="term" value="F:RNA-directed DNA polymerase activity"/>
    <property type="evidence" value="ECO:0007669"/>
    <property type="project" value="UniProtKB-KW"/>
</dbReference>